<feature type="compositionally biased region" description="Low complexity" evidence="1">
    <location>
        <begin position="258"/>
        <end position="312"/>
    </location>
</feature>
<gene>
    <name evidence="2" type="ORF">SO694_00029387</name>
</gene>
<dbReference type="EMBL" id="JBBJCI010000222">
    <property type="protein sequence ID" value="KAK7239844.1"/>
    <property type="molecule type" value="Genomic_DNA"/>
</dbReference>
<protein>
    <recommendedName>
        <fullName evidence="4">LamG-like jellyroll fold domain-containing protein</fullName>
    </recommendedName>
</protein>
<dbReference type="SUPFAM" id="SSF49899">
    <property type="entry name" value="Concanavalin A-like lectins/glucanases"/>
    <property type="match status" value="2"/>
</dbReference>
<sequence length="747" mass="77272">MASSLRRALLFRRRTAADDSGAGLDGWVSGATATTGLDARGALAFDGSGQYAGAGMVSSYLSARPRTVLRLGRRPVHGGDGYDTDVDVAGSDDGAWHHYCLTYDGSDWALYFDGLYEAGGAVALDTGTDYGLFFGDRDKRARARALESSSRRRSESAGTAGDGARTYALSGKLDEVYVYSSALDAASIQVLYVAVTAAPTDRRVWAVADAFDGGALFSVGSDADGREFGLSTDSGNPTPVDGRIQVQFYGGDGYDTDAASPAPTTAPGTTTASPTTGRTGRSTSTASTRPAAPSPSTRARTTASSSATAARARGTRIFEPTSIRERGCFEKNSTRAIDASQTRPHRCDGARERVRVRRPGAARTARGGSAHLRALGKLDEVYVRSSALDAASIQVLYAAVTAAPTVTPLPTHVSHSALVAHYSFDDGRRGRLARGLDGWVSGATATTGLDARGALAFDGSGQYAGAGMVSPYLSAALPRTACVWAVADAFDGGALFSVGSDADGREFGLSTDSGNPTPVDGRIQVLYAAVTAAPTVTPLPTHVSHSTLVAHYSFDDGTAADDYGSLGRTIHGATATTGRDGSGALSFDGTDDYAATATVAVNTGSDYAPPRAMDRGDYLDGSIDEVYVYASALDAASIQRGAVRRAVLCSEREPVLYSERDPVRTAVAEPLAPPAFVETIAVAYGPAIECSVPGAGAEALLCALTGAHRTTLECSELVAVRASEPGSVAESVVFAERISVDDAIRSP</sequence>
<feature type="region of interest" description="Disordered" evidence="1">
    <location>
        <begin position="248"/>
        <end position="322"/>
    </location>
</feature>
<reference evidence="2 3" key="1">
    <citation type="submission" date="2024-03" db="EMBL/GenBank/DDBJ databases">
        <title>Aureococcus anophagefferens CCMP1851 and Kratosvirus quantuckense: Draft genome of a second virus-susceptible host strain in the model system.</title>
        <authorList>
            <person name="Chase E."/>
            <person name="Truchon A.R."/>
            <person name="Schepens W."/>
            <person name="Wilhelm S.W."/>
        </authorList>
    </citation>
    <scope>NUCLEOTIDE SEQUENCE [LARGE SCALE GENOMIC DNA]</scope>
    <source>
        <strain evidence="2 3">CCMP1851</strain>
    </source>
</reference>
<evidence type="ECO:0000313" key="3">
    <source>
        <dbReference type="Proteomes" id="UP001363151"/>
    </source>
</evidence>
<dbReference type="InterPro" id="IPR013320">
    <property type="entry name" value="ConA-like_dom_sf"/>
</dbReference>
<dbReference type="Proteomes" id="UP001363151">
    <property type="component" value="Unassembled WGS sequence"/>
</dbReference>
<proteinExistence type="predicted"/>
<evidence type="ECO:0008006" key="4">
    <source>
        <dbReference type="Google" id="ProtNLM"/>
    </source>
</evidence>
<accession>A0ABR1FW33</accession>
<evidence type="ECO:0000256" key="1">
    <source>
        <dbReference type="SAM" id="MobiDB-lite"/>
    </source>
</evidence>
<name>A0ABR1FW33_AURAN</name>
<comment type="caution">
    <text evidence="2">The sequence shown here is derived from an EMBL/GenBank/DDBJ whole genome shotgun (WGS) entry which is preliminary data.</text>
</comment>
<evidence type="ECO:0000313" key="2">
    <source>
        <dbReference type="EMBL" id="KAK7239844.1"/>
    </source>
</evidence>
<dbReference type="Pfam" id="PF13385">
    <property type="entry name" value="Laminin_G_3"/>
    <property type="match status" value="1"/>
</dbReference>
<keyword evidence="3" id="KW-1185">Reference proteome</keyword>
<organism evidence="2 3">
    <name type="scientific">Aureococcus anophagefferens</name>
    <name type="common">Harmful bloom alga</name>
    <dbReference type="NCBI Taxonomy" id="44056"/>
    <lineage>
        <taxon>Eukaryota</taxon>
        <taxon>Sar</taxon>
        <taxon>Stramenopiles</taxon>
        <taxon>Ochrophyta</taxon>
        <taxon>Pelagophyceae</taxon>
        <taxon>Pelagomonadales</taxon>
        <taxon>Pelagomonadaceae</taxon>
        <taxon>Aureococcus</taxon>
    </lineage>
</organism>
<dbReference type="Gene3D" id="2.60.120.200">
    <property type="match status" value="2"/>
</dbReference>